<dbReference type="EMBL" id="JADWDJ010000002">
    <property type="protein sequence ID" value="KAG5284326.1"/>
    <property type="molecule type" value="Genomic_DNA"/>
</dbReference>
<dbReference type="Gene3D" id="1.20.5.170">
    <property type="match status" value="1"/>
</dbReference>
<gene>
    <name evidence="3" type="ORF">AALO_G00025480</name>
</gene>
<proteinExistence type="predicted"/>
<feature type="domain" description="BZIP" evidence="2">
    <location>
        <begin position="215"/>
        <end position="273"/>
    </location>
</feature>
<dbReference type="CDD" id="cd14706">
    <property type="entry name" value="bZIP_CREBZF"/>
    <property type="match status" value="1"/>
</dbReference>
<dbReference type="FunFam" id="1.20.5.170:FF:000125">
    <property type="entry name" value="LAS1-like, ribosome biogenesis factor"/>
    <property type="match status" value="1"/>
</dbReference>
<dbReference type="PROSITE" id="PS50217">
    <property type="entry name" value="BZIP"/>
    <property type="match status" value="1"/>
</dbReference>
<evidence type="ECO:0000256" key="1">
    <source>
        <dbReference type="SAM" id="MobiDB-lite"/>
    </source>
</evidence>
<dbReference type="SMART" id="SM00338">
    <property type="entry name" value="BRLZ"/>
    <property type="match status" value="1"/>
</dbReference>
<comment type="caution">
    <text evidence="3">The sequence shown here is derived from an EMBL/GenBank/DDBJ whole genome shotgun (WGS) entry which is preliminary data.</text>
</comment>
<keyword evidence="4" id="KW-1185">Reference proteome</keyword>
<reference evidence="3" key="1">
    <citation type="submission" date="2020-10" db="EMBL/GenBank/DDBJ databases">
        <title>Chromosome-scale genome assembly of the Allis shad, Alosa alosa.</title>
        <authorList>
            <person name="Margot Z."/>
            <person name="Christophe K."/>
            <person name="Cabau C."/>
            <person name="Louis A."/>
            <person name="Berthelot C."/>
            <person name="Parey E."/>
            <person name="Roest Crollius H."/>
            <person name="Montfort J."/>
            <person name="Robinson-Rechavi M."/>
            <person name="Bucao C."/>
            <person name="Bouchez O."/>
            <person name="Gislard M."/>
            <person name="Lluch J."/>
            <person name="Milhes M."/>
            <person name="Lampietro C."/>
            <person name="Lopez Roques C."/>
            <person name="Donnadieu C."/>
            <person name="Braasch I."/>
            <person name="Desvignes T."/>
            <person name="Postlethwait J."/>
            <person name="Bobe J."/>
            <person name="Guiguen Y."/>
        </authorList>
    </citation>
    <scope>NUCLEOTIDE SEQUENCE</scope>
    <source>
        <strain evidence="3">M-15738</strain>
        <tissue evidence="3">Blood</tissue>
    </source>
</reference>
<accession>A0AAV6HED4</accession>
<dbReference type="AlphaFoldDB" id="A0AAV6HED4"/>
<evidence type="ECO:0000313" key="3">
    <source>
        <dbReference type="EMBL" id="KAG5284326.1"/>
    </source>
</evidence>
<name>A0AAV6HED4_9TELE</name>
<evidence type="ECO:0000313" key="4">
    <source>
        <dbReference type="Proteomes" id="UP000823561"/>
    </source>
</evidence>
<dbReference type="Pfam" id="PF00170">
    <property type="entry name" value="bZIP_1"/>
    <property type="match status" value="1"/>
</dbReference>
<protein>
    <recommendedName>
        <fullName evidence="2">BZIP domain-containing protein</fullName>
    </recommendedName>
</protein>
<dbReference type="SUPFAM" id="SSF57959">
    <property type="entry name" value="Leucine zipper domain"/>
    <property type="match status" value="1"/>
</dbReference>
<dbReference type="GO" id="GO:0003700">
    <property type="term" value="F:DNA-binding transcription factor activity"/>
    <property type="evidence" value="ECO:0007669"/>
    <property type="project" value="InterPro"/>
</dbReference>
<feature type="region of interest" description="Disordered" evidence="1">
    <location>
        <begin position="109"/>
        <end position="128"/>
    </location>
</feature>
<dbReference type="InterPro" id="IPR004827">
    <property type="entry name" value="bZIP"/>
</dbReference>
<organism evidence="3 4">
    <name type="scientific">Alosa alosa</name>
    <name type="common">allis shad</name>
    <dbReference type="NCBI Taxonomy" id="278164"/>
    <lineage>
        <taxon>Eukaryota</taxon>
        <taxon>Metazoa</taxon>
        <taxon>Chordata</taxon>
        <taxon>Craniata</taxon>
        <taxon>Vertebrata</taxon>
        <taxon>Euteleostomi</taxon>
        <taxon>Actinopterygii</taxon>
        <taxon>Neopterygii</taxon>
        <taxon>Teleostei</taxon>
        <taxon>Clupei</taxon>
        <taxon>Clupeiformes</taxon>
        <taxon>Clupeoidei</taxon>
        <taxon>Clupeidae</taxon>
        <taxon>Alosa</taxon>
    </lineage>
</organism>
<sequence>MIPSIPPFLHKLNRRAVFQHDNDPKHTSKTTTASLKKLEGKGDGLAKHVSLNSTEHLGHPQMEGGGVKILPCTKNAVLRHTVAFFDHCFCHLKWSVKEDLDMTMMTRKRGRSSNSSYPSMGGQLYNPDVTDVVKPSPVETDTLTDISFEDSSSPSEDLELFGLEDFSWVLDKDALPSLGDIDTLCELKDDCSTDQHFSVGGQTSQRKSTLDISSRGMNKNAIAARINRLKKKEYVGGLEKKVGLLTTENQILKQENGHLNKRVEELENETRVQRRMTTTMPYPKRG</sequence>
<dbReference type="InterPro" id="IPR046347">
    <property type="entry name" value="bZIP_sf"/>
</dbReference>
<evidence type="ECO:0000259" key="2">
    <source>
        <dbReference type="PROSITE" id="PS50217"/>
    </source>
</evidence>
<dbReference type="Proteomes" id="UP000823561">
    <property type="component" value="Chromosome 2"/>
</dbReference>